<accession>A0A5C1QSJ1</accession>
<dbReference type="SUPFAM" id="SSF102114">
    <property type="entry name" value="Radical SAM enzymes"/>
    <property type="match status" value="1"/>
</dbReference>
<evidence type="ECO:0000256" key="3">
    <source>
        <dbReference type="ARBA" id="ARBA00022691"/>
    </source>
</evidence>
<evidence type="ECO:0000313" key="8">
    <source>
        <dbReference type="EMBL" id="QEN08962.1"/>
    </source>
</evidence>
<evidence type="ECO:0000259" key="7">
    <source>
        <dbReference type="PROSITE" id="PS51918"/>
    </source>
</evidence>
<dbReference type="Gene3D" id="3.20.20.70">
    <property type="entry name" value="Aldolase class I"/>
    <property type="match status" value="1"/>
</dbReference>
<reference evidence="8 9" key="1">
    <citation type="submission" date="2019-02" db="EMBL/GenBank/DDBJ databases">
        <title>Complete Genome Sequence and Methylome Analysis of free living Spirochaetas.</title>
        <authorList>
            <person name="Fomenkov A."/>
            <person name="Dubinina G."/>
            <person name="Leshcheva N."/>
            <person name="Mikheeva N."/>
            <person name="Grabovich M."/>
            <person name="Vincze T."/>
            <person name="Roberts R.J."/>
        </authorList>
    </citation>
    <scope>NUCLEOTIDE SEQUENCE [LARGE SCALE GENOMIC DNA]</scope>
    <source>
        <strain evidence="8 9">K2</strain>
    </source>
</reference>
<dbReference type="KEGG" id="ock:EXM22_13520"/>
<dbReference type="InterPro" id="IPR006638">
    <property type="entry name" value="Elp3/MiaA/NifB-like_rSAM"/>
</dbReference>
<dbReference type="SMART" id="SM00729">
    <property type="entry name" value="Elp3"/>
    <property type="match status" value="1"/>
</dbReference>
<dbReference type="InterPro" id="IPR013785">
    <property type="entry name" value="Aldolase_TIM"/>
</dbReference>
<keyword evidence="3" id="KW-0949">S-adenosyl-L-methionine</keyword>
<evidence type="ECO:0000313" key="9">
    <source>
        <dbReference type="Proteomes" id="UP000324209"/>
    </source>
</evidence>
<dbReference type="NCBIfam" id="TIGR04085">
    <property type="entry name" value="rSAM_more_4Fe4S"/>
    <property type="match status" value="1"/>
</dbReference>
<dbReference type="PIRSF" id="PIRSF037420">
    <property type="entry name" value="PQQ_syn_pqqE"/>
    <property type="match status" value="1"/>
</dbReference>
<comment type="cofactor">
    <cofactor evidence="1">
        <name>[4Fe-4S] cluster</name>
        <dbReference type="ChEBI" id="CHEBI:49883"/>
    </cofactor>
</comment>
<dbReference type="GO" id="GO:0003824">
    <property type="term" value="F:catalytic activity"/>
    <property type="evidence" value="ECO:0007669"/>
    <property type="project" value="InterPro"/>
</dbReference>
<evidence type="ECO:0000256" key="4">
    <source>
        <dbReference type="ARBA" id="ARBA00022723"/>
    </source>
</evidence>
<name>A0A5C1QSJ1_9SPIO</name>
<dbReference type="EMBL" id="CP036150">
    <property type="protein sequence ID" value="QEN08962.1"/>
    <property type="molecule type" value="Genomic_DNA"/>
</dbReference>
<dbReference type="PROSITE" id="PS51918">
    <property type="entry name" value="RADICAL_SAM"/>
    <property type="match status" value="1"/>
</dbReference>
<dbReference type="CDD" id="cd01335">
    <property type="entry name" value="Radical_SAM"/>
    <property type="match status" value="1"/>
</dbReference>
<dbReference type="InterPro" id="IPR017200">
    <property type="entry name" value="PqqE-like"/>
</dbReference>
<dbReference type="SFLD" id="SFLDG01067">
    <property type="entry name" value="SPASM/twitch_domain_containing"/>
    <property type="match status" value="1"/>
</dbReference>
<dbReference type="GO" id="GO:0046872">
    <property type="term" value="F:metal ion binding"/>
    <property type="evidence" value="ECO:0007669"/>
    <property type="project" value="UniProtKB-KW"/>
</dbReference>
<dbReference type="InterPro" id="IPR007197">
    <property type="entry name" value="rSAM"/>
</dbReference>
<keyword evidence="4" id="KW-0479">Metal-binding</keyword>
<dbReference type="OrthoDB" id="359217at2"/>
<gene>
    <name evidence="8" type="ORF">EXM22_13520</name>
</gene>
<dbReference type="GO" id="GO:0051539">
    <property type="term" value="F:4 iron, 4 sulfur cluster binding"/>
    <property type="evidence" value="ECO:0007669"/>
    <property type="project" value="UniProtKB-KW"/>
</dbReference>
<evidence type="ECO:0000256" key="5">
    <source>
        <dbReference type="ARBA" id="ARBA00023004"/>
    </source>
</evidence>
<evidence type="ECO:0000256" key="1">
    <source>
        <dbReference type="ARBA" id="ARBA00001966"/>
    </source>
</evidence>
<dbReference type="InterPro" id="IPR023885">
    <property type="entry name" value="4Fe4S-binding_SPASM_dom"/>
</dbReference>
<feature type="domain" description="Radical SAM core" evidence="7">
    <location>
        <begin position="6"/>
        <end position="217"/>
    </location>
</feature>
<keyword evidence="2" id="KW-0004">4Fe-4S</keyword>
<dbReference type="RefSeq" id="WP_149487041.1">
    <property type="nucleotide sequence ID" value="NZ_CP036150.1"/>
</dbReference>
<dbReference type="PANTHER" id="PTHR11228">
    <property type="entry name" value="RADICAL SAM DOMAIN PROTEIN"/>
    <property type="match status" value="1"/>
</dbReference>
<evidence type="ECO:0000256" key="6">
    <source>
        <dbReference type="ARBA" id="ARBA00023014"/>
    </source>
</evidence>
<keyword evidence="9" id="KW-1185">Reference proteome</keyword>
<dbReference type="InterPro" id="IPR058240">
    <property type="entry name" value="rSAM_sf"/>
</dbReference>
<dbReference type="InterPro" id="IPR050377">
    <property type="entry name" value="Radical_SAM_PqqE_MftC-like"/>
</dbReference>
<dbReference type="AlphaFoldDB" id="A0A5C1QSJ1"/>
<dbReference type="Pfam" id="PF04055">
    <property type="entry name" value="Radical_SAM"/>
    <property type="match status" value="1"/>
</dbReference>
<dbReference type="Proteomes" id="UP000324209">
    <property type="component" value="Chromosome"/>
</dbReference>
<sequence length="352" mass="39392">MNKKTIQAPRVIAWEITRSCPLACRHCRASAQNTPYDGELSTEQAFKVLESIASFSKPIIILTGGEPMNRPDIYEIARHGTELGLRMVMAPCGLQVDSNTVTKIIDSGIKRISLSLDGMDAKTHDSFRGVKGAFESVMKAVEAAKSGGLEFQINSTITKLNYKQLPQILELVMQMGAVSFHPFLLVPTGRAENLVQYEINPEEYEELLLWIYQKSRHLPIQMKPTCAPHYYRILRQEEKKASRNVIPSTHGLDALTKGCMGGQSFAFISHIGKVQICGFMEDEAGDLNKTNLDFHPIWDSSELFNEMRDIDSYHGKCGICDYRKNCGGCRARAKAITGDYLGEEPFCIYQPT</sequence>
<keyword evidence="5" id="KW-0408">Iron</keyword>
<dbReference type="SFLD" id="SFLDG01386">
    <property type="entry name" value="main_SPASM_domain-containing"/>
    <property type="match status" value="1"/>
</dbReference>
<protein>
    <submittedName>
        <fullName evidence="8">Radical SAM protein</fullName>
    </submittedName>
</protein>
<dbReference type="SFLD" id="SFLDS00029">
    <property type="entry name" value="Radical_SAM"/>
    <property type="match status" value="1"/>
</dbReference>
<evidence type="ECO:0000256" key="2">
    <source>
        <dbReference type="ARBA" id="ARBA00022485"/>
    </source>
</evidence>
<organism evidence="8 9">
    <name type="scientific">Oceanispirochaeta crateris</name>
    <dbReference type="NCBI Taxonomy" id="2518645"/>
    <lineage>
        <taxon>Bacteria</taxon>
        <taxon>Pseudomonadati</taxon>
        <taxon>Spirochaetota</taxon>
        <taxon>Spirochaetia</taxon>
        <taxon>Spirochaetales</taxon>
        <taxon>Spirochaetaceae</taxon>
        <taxon>Oceanispirochaeta</taxon>
    </lineage>
</organism>
<proteinExistence type="predicted"/>
<keyword evidence="6" id="KW-0411">Iron-sulfur</keyword>
<dbReference type="CDD" id="cd21123">
    <property type="entry name" value="SPASM_MftC-like"/>
    <property type="match status" value="1"/>
</dbReference>
<dbReference type="PANTHER" id="PTHR11228:SF34">
    <property type="entry name" value="TUNGSTEN-CONTAINING ALDEHYDE FERREDOXIN OXIDOREDUCTASE COFACTOR MODIFYING PROTEIN"/>
    <property type="match status" value="1"/>
</dbReference>